<reference evidence="3" key="1">
    <citation type="submission" date="2021-11" db="EMBL/GenBank/DDBJ databases">
        <authorList>
            <person name="Schell T."/>
        </authorList>
    </citation>
    <scope>NUCLEOTIDE SEQUENCE</scope>
    <source>
        <strain evidence="3">M5</strain>
    </source>
</reference>
<sequence length="361" mass="40404">MLELLNWISSTGFKRFISSSDVGVSQLDLRDVGASQLDLRDVTAPQLDLTNVSAPQLDLRDDGDSQLDLQDVGDGQLDLRDVGASQLDLTNVTAPQLDLRNVGASQLDLRNLTAPLQKCIFSKKRNEKCKKNNYTPKRSSCSKCGRFVTSTIRSFNISKQACCGKCVVLEKKLIVMKKKLKSAKQKTVRITGYLKSALETISDMESDIEKLKATSFTETIKHLSPQQQVIVREFINKGKAVLKGKSTRAHGMRYDDAFVMQCLLLKLKSNRAYRYILKEGMLSLPSVTTIRRVLSSSDCVFGFNPLALESIKKALHGLPVAERWGSLMWDEIKIKKDLTWNSKNLEWHGVVDFGGELKSKI</sequence>
<dbReference type="Pfam" id="PF21787">
    <property type="entry name" value="TNP-like_RNaseH_N"/>
    <property type="match status" value="1"/>
</dbReference>
<evidence type="ECO:0000313" key="4">
    <source>
        <dbReference type="Proteomes" id="UP000789390"/>
    </source>
</evidence>
<dbReference type="Proteomes" id="UP000789390">
    <property type="component" value="Unassembled WGS sequence"/>
</dbReference>
<evidence type="ECO:0000313" key="3">
    <source>
        <dbReference type="EMBL" id="CAH0104178.1"/>
    </source>
</evidence>
<organism evidence="3 4">
    <name type="scientific">Daphnia galeata</name>
    <dbReference type="NCBI Taxonomy" id="27404"/>
    <lineage>
        <taxon>Eukaryota</taxon>
        <taxon>Metazoa</taxon>
        <taxon>Ecdysozoa</taxon>
        <taxon>Arthropoda</taxon>
        <taxon>Crustacea</taxon>
        <taxon>Branchiopoda</taxon>
        <taxon>Diplostraca</taxon>
        <taxon>Cladocera</taxon>
        <taxon>Anomopoda</taxon>
        <taxon>Daphniidae</taxon>
        <taxon>Daphnia</taxon>
    </lineage>
</organism>
<feature type="domain" description="Transposable element P transposase-like RNase H" evidence="2">
    <location>
        <begin position="301"/>
        <end position="356"/>
    </location>
</feature>
<protein>
    <recommendedName>
        <fullName evidence="2">Transposable element P transposase-like RNase H domain-containing protein</fullName>
    </recommendedName>
</protein>
<name>A0A8J2RGP0_9CRUS</name>
<evidence type="ECO:0000256" key="1">
    <source>
        <dbReference type="SAM" id="Coils"/>
    </source>
</evidence>
<gene>
    <name evidence="3" type="ORF">DGAL_LOCUS6892</name>
</gene>
<keyword evidence="4" id="KW-1185">Reference proteome</keyword>
<dbReference type="AlphaFoldDB" id="A0A8J2RGP0"/>
<comment type="caution">
    <text evidence="3">The sequence shown here is derived from an EMBL/GenBank/DDBJ whole genome shotgun (WGS) entry which is preliminary data.</text>
</comment>
<dbReference type="OrthoDB" id="7870095at2759"/>
<feature type="coiled-coil region" evidence="1">
    <location>
        <begin position="166"/>
        <end position="214"/>
    </location>
</feature>
<dbReference type="InterPro" id="IPR048365">
    <property type="entry name" value="TNP-like_RNaseH_N"/>
</dbReference>
<accession>A0A8J2RGP0</accession>
<dbReference type="EMBL" id="CAKKLH010000126">
    <property type="protein sequence ID" value="CAH0104178.1"/>
    <property type="molecule type" value="Genomic_DNA"/>
</dbReference>
<dbReference type="Gene3D" id="2.160.20.120">
    <property type="match status" value="1"/>
</dbReference>
<proteinExistence type="predicted"/>
<evidence type="ECO:0000259" key="2">
    <source>
        <dbReference type="Pfam" id="PF21787"/>
    </source>
</evidence>
<keyword evidence="1" id="KW-0175">Coiled coil</keyword>